<keyword evidence="1" id="KW-0812">Transmembrane</keyword>
<name>A0A6I1GY76_9BIFI</name>
<evidence type="ECO:0000313" key="3">
    <source>
        <dbReference type="Proteomes" id="UP000441772"/>
    </source>
</evidence>
<dbReference type="AlphaFoldDB" id="A0A6I1GY76"/>
<keyword evidence="1" id="KW-1133">Transmembrane helix</keyword>
<feature type="transmembrane region" description="Helical" evidence="1">
    <location>
        <begin position="28"/>
        <end position="52"/>
    </location>
</feature>
<proteinExistence type="predicted"/>
<accession>A0A6I1GY76</accession>
<dbReference type="EMBL" id="WBVT01000001">
    <property type="protein sequence ID" value="KAB7791411.1"/>
    <property type="molecule type" value="Genomic_DNA"/>
</dbReference>
<evidence type="ECO:0000256" key="1">
    <source>
        <dbReference type="SAM" id="Phobius"/>
    </source>
</evidence>
<keyword evidence="1" id="KW-0472">Membrane</keyword>
<comment type="caution">
    <text evidence="2">The sequence shown here is derived from an EMBL/GenBank/DDBJ whole genome shotgun (WGS) entry which is preliminary data.</text>
</comment>
<evidence type="ECO:0000313" key="2">
    <source>
        <dbReference type="EMBL" id="KAB7791411.1"/>
    </source>
</evidence>
<protein>
    <submittedName>
        <fullName evidence="2">Uncharacterized protein</fullName>
    </submittedName>
</protein>
<keyword evidence="3" id="KW-1185">Reference proteome</keyword>
<reference evidence="2 3" key="1">
    <citation type="submission" date="2019-09" db="EMBL/GenBank/DDBJ databases">
        <title>Characterization of the phylogenetic diversity of two novel species belonging to the genus Bifidobacterium: Bifidobacterium cebidarum sp. nov. and Bifidobacterium leontopitheci sp. nov.</title>
        <authorList>
            <person name="Lugli G.A."/>
            <person name="Duranti S."/>
            <person name="Milani C."/>
            <person name="Turroni F."/>
            <person name="Ventura M."/>
        </authorList>
    </citation>
    <scope>NUCLEOTIDE SEQUENCE [LARGE SCALE GENOMIC DNA]</scope>
    <source>
        <strain evidence="2 3">LMG 31471</strain>
    </source>
</reference>
<dbReference type="RefSeq" id="WP_152233470.1">
    <property type="nucleotide sequence ID" value="NZ_JBHSKZ010000064.1"/>
</dbReference>
<sequence length="187" mass="20062">MSQTAIIASPTALDVHDLTTSALPDLSWLAVAAVVCAAATVALVVLTVVLSLPRRRTSGDRTPHGAHRESSPLAVWHERIDAIVAAERSGDISREEAFTRLAAVARDFASEASDAELGTSTLHEIGSRSHGGEVGKSGTHGFTLLRQTIAALYPPEFADGQFNRQARETTVKQAAAWVSNLVERWRR</sequence>
<organism evidence="2 3">
    <name type="scientific">Bifidobacterium leontopitheci</name>
    <dbReference type="NCBI Taxonomy" id="2650774"/>
    <lineage>
        <taxon>Bacteria</taxon>
        <taxon>Bacillati</taxon>
        <taxon>Actinomycetota</taxon>
        <taxon>Actinomycetes</taxon>
        <taxon>Bifidobacteriales</taxon>
        <taxon>Bifidobacteriaceae</taxon>
        <taxon>Bifidobacterium</taxon>
    </lineage>
</organism>
<gene>
    <name evidence="2" type="ORF">F7D09_0086</name>
</gene>
<dbReference type="Proteomes" id="UP000441772">
    <property type="component" value="Unassembled WGS sequence"/>
</dbReference>